<dbReference type="OrthoDB" id="4734261at2"/>
<dbReference type="EMBL" id="LQOV01000006">
    <property type="protein sequence ID" value="ORV55943.1"/>
    <property type="molecule type" value="Genomic_DNA"/>
</dbReference>
<reference evidence="1 2" key="1">
    <citation type="submission" date="2016-01" db="EMBL/GenBank/DDBJ databases">
        <title>The new phylogeny of the genus Mycobacterium.</title>
        <authorList>
            <person name="Tarcisio F."/>
            <person name="Conor M."/>
            <person name="Antonella G."/>
            <person name="Elisabetta G."/>
            <person name="Giulia F.S."/>
            <person name="Sara T."/>
            <person name="Anna F."/>
            <person name="Clotilde B."/>
            <person name="Roberto B."/>
            <person name="Veronica D.S."/>
            <person name="Fabio R."/>
            <person name="Monica P."/>
            <person name="Olivier J."/>
            <person name="Enrico T."/>
            <person name="Nicola S."/>
        </authorList>
    </citation>
    <scope>NUCLEOTIDE SEQUENCE [LARGE SCALE GENOMIC DNA]</scope>
    <source>
        <strain evidence="1 2">DSM 44852</strain>
    </source>
</reference>
<protein>
    <submittedName>
        <fullName evidence="1">Uncharacterized protein</fullName>
    </submittedName>
</protein>
<accession>A0A1X1UGJ2</accession>
<dbReference type="Proteomes" id="UP000193010">
    <property type="component" value="Unassembled WGS sequence"/>
</dbReference>
<evidence type="ECO:0000313" key="2">
    <source>
        <dbReference type="Proteomes" id="UP000193010"/>
    </source>
</evidence>
<sequence>MNRIADIGVEAVNVTVLHVRRIVAALCTALGRTKREVSDLAWDYGELAGRVRWSARRTTSDQHVAEVISIDLGRRRAN</sequence>
<proteinExistence type="predicted"/>
<organism evidence="1 2">
    <name type="scientific">Mycobacterium florentinum</name>
    <dbReference type="NCBI Taxonomy" id="292462"/>
    <lineage>
        <taxon>Bacteria</taxon>
        <taxon>Bacillati</taxon>
        <taxon>Actinomycetota</taxon>
        <taxon>Actinomycetes</taxon>
        <taxon>Mycobacteriales</taxon>
        <taxon>Mycobacteriaceae</taxon>
        <taxon>Mycobacterium</taxon>
        <taxon>Mycobacterium simiae complex</taxon>
    </lineage>
</organism>
<dbReference type="AlphaFoldDB" id="A0A1X1UGJ2"/>
<evidence type="ECO:0000313" key="1">
    <source>
        <dbReference type="EMBL" id="ORV55943.1"/>
    </source>
</evidence>
<dbReference type="RefSeq" id="WP_085220418.1">
    <property type="nucleotide sequence ID" value="NZ_AP022576.1"/>
</dbReference>
<name>A0A1X1UGJ2_MYCFL</name>
<keyword evidence="2" id="KW-1185">Reference proteome</keyword>
<gene>
    <name evidence="1" type="ORF">AWC05_12315</name>
</gene>
<comment type="caution">
    <text evidence="1">The sequence shown here is derived from an EMBL/GenBank/DDBJ whole genome shotgun (WGS) entry which is preliminary data.</text>
</comment>
<dbReference type="STRING" id="292462.AWC05_12315"/>